<organism evidence="7 8">
    <name type="scientific">Desulfosporosinus youngiae DSM 17734</name>
    <dbReference type="NCBI Taxonomy" id="768710"/>
    <lineage>
        <taxon>Bacteria</taxon>
        <taxon>Bacillati</taxon>
        <taxon>Bacillota</taxon>
        <taxon>Clostridia</taxon>
        <taxon>Eubacteriales</taxon>
        <taxon>Desulfitobacteriaceae</taxon>
        <taxon>Desulfosporosinus</taxon>
    </lineage>
</organism>
<evidence type="ECO:0000256" key="3">
    <source>
        <dbReference type="ARBA" id="ARBA00022692"/>
    </source>
</evidence>
<feature type="transmembrane region" description="Helical" evidence="6">
    <location>
        <begin position="52"/>
        <end position="74"/>
    </location>
</feature>
<protein>
    <submittedName>
        <fullName evidence="7">Permease component of ribose/xylose/arabinose/galactoside ABC-type transporter</fullName>
    </submittedName>
</protein>
<feature type="transmembrane region" description="Helical" evidence="6">
    <location>
        <begin position="276"/>
        <end position="297"/>
    </location>
</feature>
<feature type="transmembrane region" description="Helical" evidence="6">
    <location>
        <begin position="81"/>
        <end position="98"/>
    </location>
</feature>
<feature type="transmembrane region" description="Helical" evidence="6">
    <location>
        <begin position="303"/>
        <end position="320"/>
    </location>
</feature>
<dbReference type="GO" id="GO:0005886">
    <property type="term" value="C:plasma membrane"/>
    <property type="evidence" value="ECO:0007669"/>
    <property type="project" value="UniProtKB-SubCell"/>
</dbReference>
<evidence type="ECO:0000256" key="5">
    <source>
        <dbReference type="ARBA" id="ARBA00023136"/>
    </source>
</evidence>
<keyword evidence="5 6" id="KW-0472">Membrane</keyword>
<sequence>MENMVITNDINKASLWKAILKNHNFILLAILAGLMIIGGFFVPALVQKDNLLNVLRLAAIVGLAAIGSTVVLLVGEIDLSIGSIMSLSLVTGGLMVGYGSGPALVVTCLTGVLLGIINGLLVTRLKINSLMVTLGTMSIFGGLANVVTRGQSIFLYDLPFYLWLGRGQIAGIPVPIILFLLVGMVLSIFLMFTKTGKEIYFTGGNKRAAWISGININKIKLMAYGVAGLTAAMAGPLLSSQTNRITPIQGTGFELSAIAVAVLGGTSLIGGKGTIIGTVLGAIMFQLLLNVLTLSGVGTYMEQVLKGFLLIVIVVVYQVIDKPRR</sequence>
<evidence type="ECO:0000256" key="6">
    <source>
        <dbReference type="SAM" id="Phobius"/>
    </source>
</evidence>
<feature type="transmembrane region" description="Helical" evidence="6">
    <location>
        <begin position="168"/>
        <end position="192"/>
    </location>
</feature>
<dbReference type="GO" id="GO:0022857">
    <property type="term" value="F:transmembrane transporter activity"/>
    <property type="evidence" value="ECO:0007669"/>
    <property type="project" value="InterPro"/>
</dbReference>
<dbReference type="STRING" id="768710.DesyoDRAFT_5281"/>
<feature type="transmembrane region" description="Helical" evidence="6">
    <location>
        <begin position="104"/>
        <end position="123"/>
    </location>
</feature>
<evidence type="ECO:0000313" key="7">
    <source>
        <dbReference type="EMBL" id="EHQ92209.1"/>
    </source>
</evidence>
<comment type="subcellular location">
    <subcellularLocation>
        <location evidence="1">Cell membrane</location>
        <topology evidence="1">Multi-pass membrane protein</topology>
    </subcellularLocation>
</comment>
<name>H5Y0F3_9FIRM</name>
<accession>H5Y0F3</accession>
<keyword evidence="8" id="KW-1185">Reference proteome</keyword>
<dbReference type="HOGENOM" id="CLU_028880_2_2_9"/>
<keyword evidence="2" id="KW-1003">Cell membrane</keyword>
<feature type="transmembrane region" description="Helical" evidence="6">
    <location>
        <begin position="130"/>
        <end position="148"/>
    </location>
</feature>
<feature type="transmembrane region" description="Helical" evidence="6">
    <location>
        <begin position="251"/>
        <end position="269"/>
    </location>
</feature>
<gene>
    <name evidence="7" type="ORF">DesyoDRAFT_5281</name>
</gene>
<dbReference type="RefSeq" id="WP_007787492.1">
    <property type="nucleotide sequence ID" value="NZ_CM001441.1"/>
</dbReference>
<reference evidence="7 8" key="1">
    <citation type="submission" date="2011-11" db="EMBL/GenBank/DDBJ databases">
        <title>The Noncontiguous Finished genome of Desulfosporosinus youngiae DSM 17734.</title>
        <authorList>
            <consortium name="US DOE Joint Genome Institute (JGI-PGF)"/>
            <person name="Lucas S."/>
            <person name="Han J."/>
            <person name="Lapidus A."/>
            <person name="Cheng J.-F."/>
            <person name="Goodwin L."/>
            <person name="Pitluck S."/>
            <person name="Peters L."/>
            <person name="Ovchinnikova G."/>
            <person name="Lu M."/>
            <person name="Land M.L."/>
            <person name="Hauser L."/>
            <person name="Pester M."/>
            <person name="Spring S."/>
            <person name="Ollivier B."/>
            <person name="Rattei T."/>
            <person name="Klenk H.-P."/>
            <person name="Wagner M."/>
            <person name="Loy A."/>
            <person name="Woyke T.J."/>
        </authorList>
    </citation>
    <scope>NUCLEOTIDE SEQUENCE [LARGE SCALE GENOMIC DNA]</scope>
    <source>
        <strain evidence="7 8">DSM 17734</strain>
    </source>
</reference>
<dbReference type="OrthoDB" id="9813906at2"/>
<evidence type="ECO:0000313" key="8">
    <source>
        <dbReference type="Proteomes" id="UP000005104"/>
    </source>
</evidence>
<dbReference type="PANTHER" id="PTHR32196:SF72">
    <property type="entry name" value="RIBOSE IMPORT PERMEASE PROTEIN RBSC"/>
    <property type="match status" value="1"/>
</dbReference>
<dbReference type="Pfam" id="PF02653">
    <property type="entry name" value="BPD_transp_2"/>
    <property type="match status" value="1"/>
</dbReference>
<keyword evidence="4 6" id="KW-1133">Transmembrane helix</keyword>
<feature type="transmembrane region" description="Helical" evidence="6">
    <location>
        <begin position="25"/>
        <end position="46"/>
    </location>
</feature>
<dbReference type="AlphaFoldDB" id="H5Y0F3"/>
<dbReference type="eggNOG" id="COG1172">
    <property type="taxonomic scope" value="Bacteria"/>
</dbReference>
<evidence type="ECO:0000256" key="4">
    <source>
        <dbReference type="ARBA" id="ARBA00022989"/>
    </source>
</evidence>
<proteinExistence type="predicted"/>
<evidence type="ECO:0000256" key="1">
    <source>
        <dbReference type="ARBA" id="ARBA00004651"/>
    </source>
</evidence>
<dbReference type="EMBL" id="CM001441">
    <property type="protein sequence ID" value="EHQ92209.1"/>
    <property type="molecule type" value="Genomic_DNA"/>
</dbReference>
<dbReference type="PANTHER" id="PTHR32196">
    <property type="entry name" value="ABC TRANSPORTER PERMEASE PROTEIN YPHD-RELATED-RELATED"/>
    <property type="match status" value="1"/>
</dbReference>
<evidence type="ECO:0000256" key="2">
    <source>
        <dbReference type="ARBA" id="ARBA00022475"/>
    </source>
</evidence>
<keyword evidence="3 6" id="KW-0812">Transmembrane</keyword>
<dbReference type="Proteomes" id="UP000005104">
    <property type="component" value="Chromosome"/>
</dbReference>
<feature type="transmembrane region" description="Helical" evidence="6">
    <location>
        <begin position="221"/>
        <end position="239"/>
    </location>
</feature>
<dbReference type="InterPro" id="IPR001851">
    <property type="entry name" value="ABC_transp_permease"/>
</dbReference>
<dbReference type="CDD" id="cd06579">
    <property type="entry name" value="TM_PBP1_transp_AraH_like"/>
    <property type="match status" value="1"/>
</dbReference>